<dbReference type="NCBIfam" id="NF045823">
    <property type="entry name" value="PthPhpthDimycoMt"/>
    <property type="match status" value="1"/>
</dbReference>
<gene>
    <name evidence="4" type="ORF">BST23_00970</name>
</gene>
<dbReference type="Gene3D" id="3.40.50.150">
    <property type="entry name" value="Vaccinia Virus protein VP39"/>
    <property type="match status" value="1"/>
</dbReference>
<dbReference type="RefSeq" id="WP_046753762.1">
    <property type="nucleotide sequence ID" value="NZ_JACKTZ010000037.1"/>
</dbReference>
<dbReference type="InterPro" id="IPR050447">
    <property type="entry name" value="Erg6_SMT_methyltransf"/>
</dbReference>
<accession>A0A1A0R3A2</accession>
<evidence type="ECO:0000256" key="1">
    <source>
        <dbReference type="ARBA" id="ARBA00022603"/>
    </source>
</evidence>
<dbReference type="GO" id="GO:0016126">
    <property type="term" value="P:sterol biosynthetic process"/>
    <property type="evidence" value="ECO:0007669"/>
    <property type="project" value="TreeGrafter"/>
</dbReference>
<dbReference type="InterPro" id="IPR013216">
    <property type="entry name" value="Methyltransf_11"/>
</dbReference>
<proteinExistence type="predicted"/>
<dbReference type="PANTHER" id="PTHR44068:SF1">
    <property type="entry name" value="HYPOTHETICAL LOC100005854"/>
    <property type="match status" value="1"/>
</dbReference>
<keyword evidence="2 4" id="KW-0808">Transferase</keyword>
<dbReference type="GO" id="GO:0032259">
    <property type="term" value="P:methylation"/>
    <property type="evidence" value="ECO:0007669"/>
    <property type="project" value="UniProtKB-KW"/>
</dbReference>
<dbReference type="PANTHER" id="PTHR44068">
    <property type="entry name" value="ZGC:194242"/>
    <property type="match status" value="1"/>
</dbReference>
<dbReference type="GO" id="GO:0003838">
    <property type="term" value="F:sterol 24-C-methyltransferase activity"/>
    <property type="evidence" value="ECO:0007669"/>
    <property type="project" value="TreeGrafter"/>
</dbReference>
<keyword evidence="1 4" id="KW-0489">Methyltransferase</keyword>
<evidence type="ECO:0000313" key="5">
    <source>
        <dbReference type="Proteomes" id="UP000192772"/>
    </source>
</evidence>
<protein>
    <submittedName>
        <fullName evidence="4">SAM-dependent methyltransferase</fullName>
    </submittedName>
</protein>
<dbReference type="Pfam" id="PF08241">
    <property type="entry name" value="Methyltransf_11"/>
    <property type="match status" value="1"/>
</dbReference>
<dbReference type="SUPFAM" id="SSF53335">
    <property type="entry name" value="S-adenosyl-L-methionine-dependent methyltransferases"/>
    <property type="match status" value="1"/>
</dbReference>
<reference evidence="4 5" key="1">
    <citation type="submission" date="2017-02" db="EMBL/GenBank/DDBJ databases">
        <title>The new phylogeny of genus Mycobacterium.</title>
        <authorList>
            <person name="Tortoli E."/>
            <person name="Trovato A."/>
            <person name="Cirillo D.M."/>
        </authorList>
    </citation>
    <scope>NUCLEOTIDE SEQUENCE [LARGE SCALE GENOMIC DNA]</scope>
    <source>
        <strain evidence="4 5">FI-09383</strain>
    </source>
</reference>
<dbReference type="OrthoDB" id="9769602at2"/>
<comment type="caution">
    <text evidence="4">The sequence shown here is derived from an EMBL/GenBank/DDBJ whole genome shotgun (WGS) entry which is preliminary data.</text>
</comment>
<accession>A0A0M2ZFI4</accession>
<dbReference type="InterPro" id="IPR054877">
    <property type="entry name" value="PthPhpthDimycoMt"/>
</dbReference>
<feature type="domain" description="Methyltransferase type 11" evidence="3">
    <location>
        <begin position="88"/>
        <end position="182"/>
    </location>
</feature>
<dbReference type="EMBL" id="MVHP01000001">
    <property type="protein sequence ID" value="ORA69259.1"/>
    <property type="molecule type" value="Genomic_DNA"/>
</dbReference>
<dbReference type="AlphaFoldDB" id="A0A0M2ZFI4"/>
<sequence length="273" mass="31129">MIEQIYRPVVTKVVNFSHRHLGKVIGKYGYSLVTRRLGTDEVLFLNWGYEEDPPMNLPLDPSDEPDRLCIQLYHRVAAQTDLEGKRVLEVSCGHGGAASYITRTMRPASYTGLDLNPAGIEFCKRRHQLPGLSFVQGDAENLPFPDESFDAVINVEAAHLYPNYRRFLAEVVRVLAPGGHFLYADLRDRDGIPEWEAALRDSSLQLVSEEEINKQVLRGLEMNSPRYQELINRHAPKLLRRFGRDVAVTKGSPLYEEVERGDLSYRLYCLVKN</sequence>
<evidence type="ECO:0000313" key="4">
    <source>
        <dbReference type="EMBL" id="ORA69259.1"/>
    </source>
</evidence>
<name>A0A0M2ZFI4_9MYCO</name>
<evidence type="ECO:0000256" key="2">
    <source>
        <dbReference type="ARBA" id="ARBA00022679"/>
    </source>
</evidence>
<dbReference type="InterPro" id="IPR029063">
    <property type="entry name" value="SAM-dependent_MTases_sf"/>
</dbReference>
<organism evidence="4 5">
    <name type="scientific">Mycolicibacterium elephantis</name>
    <dbReference type="NCBI Taxonomy" id="81858"/>
    <lineage>
        <taxon>Bacteria</taxon>
        <taxon>Bacillati</taxon>
        <taxon>Actinomycetota</taxon>
        <taxon>Actinomycetes</taxon>
        <taxon>Mycobacteriales</taxon>
        <taxon>Mycobacteriaceae</taxon>
        <taxon>Mycolicibacterium</taxon>
    </lineage>
</organism>
<dbReference type="CDD" id="cd02440">
    <property type="entry name" value="AdoMet_MTases"/>
    <property type="match status" value="1"/>
</dbReference>
<dbReference type="Proteomes" id="UP000192772">
    <property type="component" value="Unassembled WGS sequence"/>
</dbReference>
<dbReference type="STRING" id="81858.BST23_00970"/>
<evidence type="ECO:0000259" key="3">
    <source>
        <dbReference type="Pfam" id="PF08241"/>
    </source>
</evidence>